<comment type="caution">
    <text evidence="1">The sequence shown here is derived from an EMBL/GenBank/DDBJ whole genome shotgun (WGS) entry which is preliminary data.</text>
</comment>
<dbReference type="EMBL" id="QXGH01000059">
    <property type="protein sequence ID" value="RHW22746.1"/>
    <property type="molecule type" value="Genomic_DNA"/>
</dbReference>
<dbReference type="SUPFAM" id="SSF53901">
    <property type="entry name" value="Thiolase-like"/>
    <property type="match status" value="1"/>
</dbReference>
<dbReference type="RefSeq" id="WP_118929203.1">
    <property type="nucleotide sequence ID" value="NZ_QXGH01000059.1"/>
</dbReference>
<accession>A0A417XS40</accession>
<dbReference type="PANTHER" id="PTHR42870:SF1">
    <property type="entry name" value="NON-SPECIFIC LIPID-TRANSFER PROTEIN-LIKE 2"/>
    <property type="match status" value="1"/>
</dbReference>
<keyword evidence="2" id="KW-1185">Reference proteome</keyword>
<evidence type="ECO:0000313" key="1">
    <source>
        <dbReference type="EMBL" id="RHW22746.1"/>
    </source>
</evidence>
<proteinExistence type="predicted"/>
<dbReference type="Gene3D" id="3.40.47.10">
    <property type="match status" value="1"/>
</dbReference>
<dbReference type="AlphaFoldDB" id="A0A417XS40"/>
<sequence length="361" mass="38634">MRDVAVVGFAQRQMPEFDGSPTCVELLVPLFKECYEQTGWTRRDVGFWCSGSSDYLAGRSFSFVQAVDAIGVIPPVNESHVEMDLAWAMYEAWIKIQTGEVDTALVYAFGKSSAGVLRRTLALQLEPYTMTPLWPDTVSLAGLQARAGIDAGLWDERAMAEVANRSLTDAEKNEYAIRKGGSSVDELLARPMYADPLRKHDCAPVTDGAAAIVLAAGDRAREVRDRPAWLTGISHYVDPMGMGVRDLTRSPSAQRAGAALELDGVEVAELHAPFSHQELILRRELGLTDDVAINPSGGALASNPMFSGGGIRVGEAAKRVWSGEATKALAHATSGPALQQNLVCTLASSPGSTAATEGARN</sequence>
<organism evidence="1 2">
    <name type="scientific">Nocardioides immobilis</name>
    <dbReference type="NCBI Taxonomy" id="2049295"/>
    <lineage>
        <taxon>Bacteria</taxon>
        <taxon>Bacillati</taxon>
        <taxon>Actinomycetota</taxon>
        <taxon>Actinomycetes</taxon>
        <taxon>Propionibacteriales</taxon>
        <taxon>Nocardioidaceae</taxon>
        <taxon>Nocardioides</taxon>
    </lineage>
</organism>
<dbReference type="NCBIfam" id="NF005924">
    <property type="entry name" value="PRK07937.1"/>
    <property type="match status" value="1"/>
</dbReference>
<protein>
    <submittedName>
        <fullName evidence="1">Lipid-transfer protein</fullName>
    </submittedName>
</protein>
<dbReference type="OrthoDB" id="3741563at2"/>
<dbReference type="GO" id="GO:0016746">
    <property type="term" value="F:acyltransferase activity"/>
    <property type="evidence" value="ECO:0007669"/>
    <property type="project" value="InterPro"/>
</dbReference>
<reference evidence="1 2" key="1">
    <citation type="submission" date="2018-09" db="EMBL/GenBank/DDBJ databases">
        <title>Genome sequencing of Nocardioides immobilis CCTCC AB 2017083 for comparison to Nocardioides silvaticus.</title>
        <authorList>
            <person name="Li C."/>
            <person name="Wang G."/>
        </authorList>
    </citation>
    <scope>NUCLEOTIDE SEQUENCE [LARGE SCALE GENOMIC DNA]</scope>
    <source>
        <strain evidence="1 2">CCTCC AB 2017083</strain>
    </source>
</reference>
<dbReference type="InterPro" id="IPR016039">
    <property type="entry name" value="Thiolase-like"/>
</dbReference>
<name>A0A417XS40_9ACTN</name>
<dbReference type="Proteomes" id="UP000283644">
    <property type="component" value="Unassembled WGS sequence"/>
</dbReference>
<dbReference type="PANTHER" id="PTHR42870">
    <property type="entry name" value="ACETYL-COA C-ACETYLTRANSFERASE"/>
    <property type="match status" value="1"/>
</dbReference>
<evidence type="ECO:0000313" key="2">
    <source>
        <dbReference type="Proteomes" id="UP000283644"/>
    </source>
</evidence>
<gene>
    <name evidence="1" type="ORF">D0Z08_31315</name>
</gene>